<accession>A0A6C0EQN5</accession>
<dbReference type="InterPro" id="IPR029063">
    <property type="entry name" value="SAM-dependent_MTases_sf"/>
</dbReference>
<dbReference type="SMART" id="SM00028">
    <property type="entry name" value="TPR"/>
    <property type="match status" value="2"/>
</dbReference>
<evidence type="ECO:0000313" key="1">
    <source>
        <dbReference type="EMBL" id="QHT31308.1"/>
    </source>
</evidence>
<dbReference type="SUPFAM" id="SSF53756">
    <property type="entry name" value="UDP-Glycosyltransferase/glycogen phosphorylase"/>
    <property type="match status" value="1"/>
</dbReference>
<dbReference type="InterPro" id="IPR011990">
    <property type="entry name" value="TPR-like_helical_dom_sf"/>
</dbReference>
<dbReference type="SUPFAM" id="SSF53335">
    <property type="entry name" value="S-adenosyl-L-methionine-dependent methyltransferases"/>
    <property type="match status" value="1"/>
</dbReference>
<reference evidence="1" key="1">
    <citation type="journal article" date="2020" name="Nature">
        <title>Giant virus diversity and host interactions through global metagenomics.</title>
        <authorList>
            <person name="Schulz F."/>
            <person name="Roux S."/>
            <person name="Paez-Espino D."/>
            <person name="Jungbluth S."/>
            <person name="Walsh D.A."/>
            <person name="Denef V.J."/>
            <person name="McMahon K.D."/>
            <person name="Konstantinidis K.T."/>
            <person name="Eloe-Fadrosh E.A."/>
            <person name="Kyrpides N.C."/>
            <person name="Woyke T."/>
        </authorList>
    </citation>
    <scope>NUCLEOTIDE SEQUENCE</scope>
    <source>
        <strain evidence="1">GVMAG-M-3300009155-2</strain>
    </source>
</reference>
<dbReference type="Gene3D" id="3.40.50.2000">
    <property type="entry name" value="Glycogen Phosphorylase B"/>
    <property type="match status" value="1"/>
</dbReference>
<dbReference type="Pfam" id="PF13692">
    <property type="entry name" value="Glyco_trans_1_4"/>
    <property type="match status" value="1"/>
</dbReference>
<dbReference type="AlphaFoldDB" id="A0A6C0EQN5"/>
<dbReference type="Gene3D" id="3.40.50.150">
    <property type="entry name" value="Vaccinia Virus protein VP39"/>
    <property type="match status" value="1"/>
</dbReference>
<dbReference type="SUPFAM" id="SSF48452">
    <property type="entry name" value="TPR-like"/>
    <property type="match status" value="1"/>
</dbReference>
<dbReference type="InterPro" id="IPR019734">
    <property type="entry name" value="TPR_rpt"/>
</dbReference>
<dbReference type="InterPro" id="IPR029044">
    <property type="entry name" value="Nucleotide-diphossugar_trans"/>
</dbReference>
<dbReference type="Gene3D" id="1.25.40.10">
    <property type="entry name" value="Tetratricopeptide repeat domain"/>
    <property type="match status" value="1"/>
</dbReference>
<protein>
    <submittedName>
        <fullName evidence="1">Uncharacterized protein</fullName>
    </submittedName>
</protein>
<organism evidence="1">
    <name type="scientific">viral metagenome</name>
    <dbReference type="NCBI Taxonomy" id="1070528"/>
    <lineage>
        <taxon>unclassified sequences</taxon>
        <taxon>metagenomes</taxon>
        <taxon>organismal metagenomes</taxon>
    </lineage>
</organism>
<name>A0A6C0EQN5_9ZZZZ</name>
<proteinExistence type="predicted"/>
<dbReference type="SUPFAM" id="SSF53448">
    <property type="entry name" value="Nucleotide-diphospho-sugar transferases"/>
    <property type="match status" value="1"/>
</dbReference>
<dbReference type="CDD" id="cd02440">
    <property type="entry name" value="AdoMet_MTases"/>
    <property type="match status" value="1"/>
</dbReference>
<dbReference type="Pfam" id="PF13578">
    <property type="entry name" value="Methyltransf_24"/>
    <property type="match status" value="1"/>
</dbReference>
<sequence length="1151" mass="135967">MIVDFNKKKYIVNNDEFTVIQHKEYTNLKILKKFGLFERLFSLINEIHFKGLISQCFFINTTHGGILPIECSHFFENIYLLNTKQQHNVNILKNISENISKNISNILELDDNSMLNIDTNVYTKGSIFFSENNTDVDFTFLNKFKNYILITTYNEDLINKNIFNHTFELKNTDFCIYLKNNFLDIFKTEFKYYIEENGDKLILNYDNLMHLCIMVKDAGPQFEEVLKDNLHLIDRWTILDTGSTDETVDIINKVLVGKKEGELFKEPFINFRDSRNRLLDLAGTKCKFIIMLDDTYIVEGNLREFLNEVRGDKYTSSFSIIIQSNDVNYGSNRIIKADKNLRYIYKIHEVISDKDNINVIIPEEKCFIKDITSDYMKKRTNDRKQLDLKLLYEEIEDDPMNCRTYYYIAQTYNLLGDYEKAYEFFLKRSEFTNSGFIQERIDAVFESARIANFQLNKPWAECEELYNKAYKIDESRPDSLYFIGIHYYMENNFSKAYFYFKKGFELGFPKHCQYGLKPTLSYYFLPKYLANVCYIMEDYKLGLEVCSFFLSNNKSNSDIYSEMVSWYKIYEKLTIFTKSANTFNVPNKPILCFIADGGFTKWSGKNILNDGVGGSETYIIEIARYIQRTKFFDVYVFCNCQEEEVFEGVKYKPLTDCYSFVNENYIHTCIVSRFSEYLPLAFKGYVENVYFVIHDLTPTGLVIPIDNKLKNIFCLTEWHVEYFTKIFPLLKDITVPFYYGCNFKDNNSIKEKYKFIYSSFPNRGLLELLIMWPKIHKFQPLSTLHIFCDLNNKWSNDVEPEKMNKIKSILNLYLMQENKLGITYHGWVKKSILEEAWRTADIWFYPCTFMETFSLTALEAASTKTLVITNNLAGLQNTVGDRGVIIYGDASTDEWKKEAFNKLIPFLKPENEKMKKPFIERNYEWSLKLTWENQANKLLNEYILKNKLEYKGMYNWTNDSPNGTKEIFFKNIYYFNTNYAKIVNGEKVNILEVGTYTGTSLIELVKNIPKSNGIGIDLWSSYEENELLKNMNNLKIEESFYKNIRISHLENRIKGIKSDSTNILIKFIQENKYFDFIYIDGSHKLADCYSDIILSWRILEKGGILVIDDYYYLKDVNILHSPYEAINHFLEKYKNEYKLLDIGYRVFLQKL</sequence>
<dbReference type="EMBL" id="MN738917">
    <property type="protein sequence ID" value="QHT31308.1"/>
    <property type="molecule type" value="Genomic_DNA"/>
</dbReference>